<dbReference type="CDD" id="cd18873">
    <property type="entry name" value="NUDIX_NadM_like"/>
    <property type="match status" value="1"/>
</dbReference>
<dbReference type="RefSeq" id="WP_013446280.1">
    <property type="nucleotide sequence ID" value="NC_014734.1"/>
</dbReference>
<dbReference type="Proteomes" id="UP000008718">
    <property type="component" value="Chromosome"/>
</dbReference>
<dbReference type="GO" id="GO:0016787">
    <property type="term" value="F:hydrolase activity"/>
    <property type="evidence" value="ECO:0007669"/>
    <property type="project" value="UniProtKB-KW"/>
</dbReference>
<accession>E4T867</accession>
<dbReference type="Pfam" id="PF00293">
    <property type="entry name" value="NUDIX"/>
    <property type="match status" value="1"/>
</dbReference>
<dbReference type="KEGG" id="ppn:Palpr_2782"/>
<dbReference type="SUPFAM" id="SSF46785">
    <property type="entry name" value="Winged helix' DNA-binding domain"/>
    <property type="match status" value="1"/>
</dbReference>
<evidence type="ECO:0000313" key="3">
    <source>
        <dbReference type="Proteomes" id="UP000008718"/>
    </source>
</evidence>
<reference evidence="2 3" key="2">
    <citation type="journal article" date="2011" name="Stand. Genomic Sci.">
        <title>Complete genome sequence of Paludibacter propionicigenes type strain (WB4).</title>
        <authorList>
            <person name="Gronow S."/>
            <person name="Munk C."/>
            <person name="Lapidus A."/>
            <person name="Nolan M."/>
            <person name="Lucas S."/>
            <person name="Hammon N."/>
            <person name="Deshpande S."/>
            <person name="Cheng J.F."/>
            <person name="Tapia R."/>
            <person name="Han C."/>
            <person name="Goodwin L."/>
            <person name="Pitluck S."/>
            <person name="Liolios K."/>
            <person name="Ivanova N."/>
            <person name="Mavromatis K."/>
            <person name="Mikhailova N."/>
            <person name="Pati A."/>
            <person name="Chen A."/>
            <person name="Palaniappan K."/>
            <person name="Land M."/>
            <person name="Hauser L."/>
            <person name="Chang Y.J."/>
            <person name="Jeffries C.D."/>
            <person name="Brambilla E."/>
            <person name="Rohde M."/>
            <person name="Goker M."/>
            <person name="Detter J.C."/>
            <person name="Woyke T."/>
            <person name="Bristow J."/>
            <person name="Eisen J.A."/>
            <person name="Markowitz V."/>
            <person name="Hugenholtz P."/>
            <person name="Kyrpides N.C."/>
            <person name="Klenk H.P."/>
        </authorList>
    </citation>
    <scope>NUCLEOTIDE SEQUENCE [LARGE SCALE GENOMIC DNA]</scope>
    <source>
        <strain evidence="3">DSM 17365 / JCM 13257 / WB4</strain>
    </source>
</reference>
<sequence length="230" mass="26890">MNSTFYQNKDTFLVAVDCIIMGFRDNELQILIARRRMEPLKGGWSLMGGFVNATESINEAAKRVVEEYTGIDNIFMEQVGAYGELNRDLADRVISIAYFALVDMDLFDSSLIEKHNTRWVRITQLPELIFDHKKMVDNTINILQRKAAIKPIGFNLLGDQFTLPTLQSLYESIYQERIDKRNFRKKLLTMDILEKMEEKDKSSSKRGAFYYRFNKEKYDQLIEQGLHFSL</sequence>
<dbReference type="PANTHER" id="PTHR43736">
    <property type="entry name" value="ADP-RIBOSE PYROPHOSPHATASE"/>
    <property type="match status" value="1"/>
</dbReference>
<dbReference type="Pfam" id="PF21906">
    <property type="entry name" value="WHD_NrtR"/>
    <property type="match status" value="1"/>
</dbReference>
<dbReference type="HOGENOM" id="CLU_037162_3_1_10"/>
<dbReference type="AlphaFoldDB" id="E4T867"/>
<dbReference type="InterPro" id="IPR054105">
    <property type="entry name" value="WHD_NrtR"/>
</dbReference>
<evidence type="ECO:0000259" key="1">
    <source>
        <dbReference type="PROSITE" id="PS51462"/>
    </source>
</evidence>
<dbReference type="InterPro" id="IPR000086">
    <property type="entry name" value="NUDIX_hydrolase_dom"/>
</dbReference>
<dbReference type="SUPFAM" id="SSF55811">
    <property type="entry name" value="Nudix"/>
    <property type="match status" value="1"/>
</dbReference>
<reference key="1">
    <citation type="submission" date="2010-11" db="EMBL/GenBank/DDBJ databases">
        <title>The complete genome of Paludibacter propionicigenes DSM 17365.</title>
        <authorList>
            <consortium name="US DOE Joint Genome Institute (JGI-PGF)"/>
            <person name="Lucas S."/>
            <person name="Copeland A."/>
            <person name="Lapidus A."/>
            <person name="Bruce D."/>
            <person name="Goodwin L."/>
            <person name="Pitluck S."/>
            <person name="Kyrpides N."/>
            <person name="Mavromatis K."/>
            <person name="Ivanova N."/>
            <person name="Munk A.C."/>
            <person name="Brettin T."/>
            <person name="Detter J.C."/>
            <person name="Han C."/>
            <person name="Tapia R."/>
            <person name="Land M."/>
            <person name="Hauser L."/>
            <person name="Markowitz V."/>
            <person name="Cheng J.-F."/>
            <person name="Hugenholtz P."/>
            <person name="Woyke T."/>
            <person name="Wu D."/>
            <person name="Gronow S."/>
            <person name="Wellnitz S."/>
            <person name="Brambilla E."/>
            <person name="Klenk H.-P."/>
            <person name="Eisen J.A."/>
        </authorList>
    </citation>
    <scope>NUCLEOTIDE SEQUENCE</scope>
    <source>
        <strain>WB4</strain>
    </source>
</reference>
<dbReference type="Gene3D" id="1.10.10.10">
    <property type="entry name" value="Winged helix-like DNA-binding domain superfamily/Winged helix DNA-binding domain"/>
    <property type="match status" value="1"/>
</dbReference>
<dbReference type="EMBL" id="CP002345">
    <property type="protein sequence ID" value="ADQ80911.1"/>
    <property type="molecule type" value="Genomic_DNA"/>
</dbReference>
<organism evidence="2 3">
    <name type="scientific">Paludibacter propionicigenes (strain DSM 17365 / JCM 13257 / WB4)</name>
    <dbReference type="NCBI Taxonomy" id="694427"/>
    <lineage>
        <taxon>Bacteria</taxon>
        <taxon>Pseudomonadati</taxon>
        <taxon>Bacteroidota</taxon>
        <taxon>Bacteroidia</taxon>
        <taxon>Bacteroidales</taxon>
        <taxon>Paludibacteraceae</taxon>
        <taxon>Paludibacter</taxon>
    </lineage>
</organism>
<dbReference type="STRING" id="694427.Palpr_2782"/>
<dbReference type="Gene3D" id="3.90.79.10">
    <property type="entry name" value="Nucleoside Triphosphate Pyrophosphohydrolase"/>
    <property type="match status" value="1"/>
</dbReference>
<keyword evidence="3" id="KW-1185">Reference proteome</keyword>
<dbReference type="PANTHER" id="PTHR43736:SF1">
    <property type="entry name" value="DIHYDRONEOPTERIN TRIPHOSPHATE DIPHOSPHATASE"/>
    <property type="match status" value="1"/>
</dbReference>
<dbReference type="PROSITE" id="PS51462">
    <property type="entry name" value="NUDIX"/>
    <property type="match status" value="1"/>
</dbReference>
<gene>
    <name evidence="2" type="ordered locus">Palpr_2782</name>
</gene>
<dbReference type="InterPro" id="IPR036390">
    <property type="entry name" value="WH_DNA-bd_sf"/>
</dbReference>
<name>E4T867_PALPW</name>
<dbReference type="eggNOG" id="COG1051">
    <property type="taxonomic scope" value="Bacteria"/>
</dbReference>
<dbReference type="InterPro" id="IPR036388">
    <property type="entry name" value="WH-like_DNA-bd_sf"/>
</dbReference>
<proteinExistence type="predicted"/>
<protein>
    <submittedName>
        <fullName evidence="2">NUDIX hydrolase</fullName>
    </submittedName>
</protein>
<dbReference type="InterPro" id="IPR015797">
    <property type="entry name" value="NUDIX_hydrolase-like_dom_sf"/>
</dbReference>
<feature type="domain" description="Nudix hydrolase" evidence="1">
    <location>
        <begin position="13"/>
        <end position="143"/>
    </location>
</feature>
<dbReference type="OrthoDB" id="9786141at2"/>
<keyword evidence="2" id="KW-0378">Hydrolase</keyword>
<evidence type="ECO:0000313" key="2">
    <source>
        <dbReference type="EMBL" id="ADQ80911.1"/>
    </source>
</evidence>